<gene>
    <name evidence="6" type="ORF">Pth03_38460</name>
</gene>
<evidence type="ECO:0000313" key="7">
    <source>
        <dbReference type="Proteomes" id="UP000605992"/>
    </source>
</evidence>
<dbReference type="GO" id="GO:0016020">
    <property type="term" value="C:membrane"/>
    <property type="evidence" value="ECO:0007669"/>
    <property type="project" value="GOC"/>
</dbReference>
<dbReference type="InterPro" id="IPR050519">
    <property type="entry name" value="Glycosyltransf_28_UgtP"/>
</dbReference>
<dbReference type="RefSeq" id="WP_239119170.1">
    <property type="nucleotide sequence ID" value="NZ_BOOR01000026.1"/>
</dbReference>
<keyword evidence="7" id="KW-1185">Reference proteome</keyword>
<reference evidence="6" key="1">
    <citation type="submission" date="2021-01" db="EMBL/GenBank/DDBJ databases">
        <title>Whole genome shotgun sequence of Planotetraspora thailandica NBRC 104271.</title>
        <authorList>
            <person name="Komaki H."/>
            <person name="Tamura T."/>
        </authorList>
    </citation>
    <scope>NUCLEOTIDE SEQUENCE</scope>
    <source>
        <strain evidence="6">NBRC 104271</strain>
    </source>
</reference>
<proteinExistence type="inferred from homology"/>
<dbReference type="PANTHER" id="PTHR43025">
    <property type="entry name" value="MONOGALACTOSYLDIACYLGLYCEROL SYNTHASE"/>
    <property type="match status" value="1"/>
</dbReference>
<dbReference type="Pfam" id="PF06925">
    <property type="entry name" value="MGDG_synth"/>
    <property type="match status" value="1"/>
</dbReference>
<evidence type="ECO:0000256" key="1">
    <source>
        <dbReference type="ARBA" id="ARBA00006962"/>
    </source>
</evidence>
<organism evidence="6 7">
    <name type="scientific">Planotetraspora thailandica</name>
    <dbReference type="NCBI Taxonomy" id="487172"/>
    <lineage>
        <taxon>Bacteria</taxon>
        <taxon>Bacillati</taxon>
        <taxon>Actinomycetota</taxon>
        <taxon>Actinomycetes</taxon>
        <taxon>Streptosporangiales</taxon>
        <taxon>Streptosporangiaceae</taxon>
        <taxon>Planotetraspora</taxon>
    </lineage>
</organism>
<dbReference type="EMBL" id="BOOR01000026">
    <property type="protein sequence ID" value="GII55457.1"/>
    <property type="molecule type" value="Genomic_DNA"/>
</dbReference>
<dbReference type="GO" id="GO:0016758">
    <property type="term" value="F:hexosyltransferase activity"/>
    <property type="evidence" value="ECO:0007669"/>
    <property type="project" value="InterPro"/>
</dbReference>
<dbReference type="PANTHER" id="PTHR43025:SF3">
    <property type="entry name" value="MONOGALACTOSYLDIACYLGLYCEROL SYNTHASE 1, CHLOROPLASTIC"/>
    <property type="match status" value="1"/>
</dbReference>
<keyword evidence="2" id="KW-0328">Glycosyltransferase</keyword>
<evidence type="ECO:0000256" key="4">
    <source>
        <dbReference type="SAM" id="MobiDB-lite"/>
    </source>
</evidence>
<evidence type="ECO:0000259" key="5">
    <source>
        <dbReference type="Pfam" id="PF06925"/>
    </source>
</evidence>
<feature type="domain" description="Diacylglycerol glucosyltransferase N-terminal" evidence="5">
    <location>
        <begin position="32"/>
        <end position="184"/>
    </location>
</feature>
<evidence type="ECO:0000313" key="6">
    <source>
        <dbReference type="EMBL" id="GII55457.1"/>
    </source>
</evidence>
<protein>
    <recommendedName>
        <fullName evidence="5">Diacylglycerol glucosyltransferase N-terminal domain-containing protein</fullName>
    </recommendedName>
</protein>
<dbReference type="Pfam" id="PF13692">
    <property type="entry name" value="Glyco_trans_1_4"/>
    <property type="match status" value="1"/>
</dbReference>
<dbReference type="InterPro" id="IPR009695">
    <property type="entry name" value="Diacylglyc_glucosyltr_N"/>
</dbReference>
<sequence>MRFSRRRALMPAAAPHRITIVSASVGAGHDGAAAELTRRLQARGFGVDRYDFLDLLPFRLGRLLRRMYALQLRAAPGSWGFLLDAVERWAVMEVAVRGLARLAARRTAAVAGPDTVAVVSTYPLASQALGGMRAQASLRVPVFTYLTDLSVHPLWVADGVDAHVALHPVAAAQAQRLGARDVQVTAPAVAPAFRAAESALERHAARLAFGLPPDRPLALVVAGSWGVGEVGQTARDIAAHTPAVPVVVCGHNAGLRQAIERRGDGIALGWVDDMPALLRACDVVVQNAGGLSCLEAMATGLPVISYRCLPGHGQTNAAALEEAGWAPWIHRPEDLPDALHAALHPSDGAAGPLPAAGIRLGPDPSAIIADLVCDRAGIRIPRPLKPPAGRDLRSPETMPSALGAR</sequence>
<comment type="caution">
    <text evidence="6">The sequence shown here is derived from an EMBL/GenBank/DDBJ whole genome shotgun (WGS) entry which is preliminary data.</text>
</comment>
<accession>A0A8J3V1B1</accession>
<dbReference type="AlphaFoldDB" id="A0A8J3V1B1"/>
<comment type="similarity">
    <text evidence="1">Belongs to the glycosyltransferase 28 family.</text>
</comment>
<dbReference type="Gene3D" id="3.40.50.2000">
    <property type="entry name" value="Glycogen Phosphorylase B"/>
    <property type="match status" value="1"/>
</dbReference>
<dbReference type="Proteomes" id="UP000605992">
    <property type="component" value="Unassembled WGS sequence"/>
</dbReference>
<evidence type="ECO:0000256" key="2">
    <source>
        <dbReference type="ARBA" id="ARBA00022676"/>
    </source>
</evidence>
<dbReference type="GO" id="GO:0009247">
    <property type="term" value="P:glycolipid biosynthetic process"/>
    <property type="evidence" value="ECO:0007669"/>
    <property type="project" value="InterPro"/>
</dbReference>
<keyword evidence="3" id="KW-0808">Transferase</keyword>
<dbReference type="SUPFAM" id="SSF53756">
    <property type="entry name" value="UDP-Glycosyltransferase/glycogen phosphorylase"/>
    <property type="match status" value="1"/>
</dbReference>
<name>A0A8J3V1B1_9ACTN</name>
<evidence type="ECO:0000256" key="3">
    <source>
        <dbReference type="ARBA" id="ARBA00022679"/>
    </source>
</evidence>
<feature type="region of interest" description="Disordered" evidence="4">
    <location>
        <begin position="382"/>
        <end position="405"/>
    </location>
</feature>